<name>A0A919X7R1_9BACI</name>
<keyword evidence="2" id="KW-1185">Reference proteome</keyword>
<dbReference type="EMBL" id="BORP01000002">
    <property type="protein sequence ID" value="GIO27076.1"/>
    <property type="molecule type" value="Genomic_DNA"/>
</dbReference>
<dbReference type="InterPro" id="IPR029058">
    <property type="entry name" value="AB_hydrolase_fold"/>
</dbReference>
<reference evidence="1" key="1">
    <citation type="submission" date="2021-03" db="EMBL/GenBank/DDBJ databases">
        <title>Antimicrobial resistance genes in bacteria isolated from Japanese honey, and their potential for conferring macrolide and lincosamide resistance in the American foulbrood pathogen Paenibacillus larvae.</title>
        <authorList>
            <person name="Okamoto M."/>
            <person name="Kumagai M."/>
            <person name="Kanamori H."/>
            <person name="Takamatsu D."/>
        </authorList>
    </citation>
    <scope>NUCLEOTIDE SEQUENCE</scope>
    <source>
        <strain evidence="1">J43TS3</strain>
    </source>
</reference>
<evidence type="ECO:0008006" key="3">
    <source>
        <dbReference type="Google" id="ProtNLM"/>
    </source>
</evidence>
<dbReference type="AlphaFoldDB" id="A0A919X7R1"/>
<accession>A0A919X7R1</accession>
<protein>
    <recommendedName>
        <fullName evidence="3">Chemotaxis protein</fullName>
    </recommendedName>
</protein>
<gene>
    <name evidence="1" type="ORF">J43TS3_16870</name>
</gene>
<dbReference type="SUPFAM" id="SSF53474">
    <property type="entry name" value="alpha/beta-Hydrolases"/>
    <property type="match status" value="1"/>
</dbReference>
<dbReference type="Proteomes" id="UP000676917">
    <property type="component" value="Unassembled WGS sequence"/>
</dbReference>
<sequence>MSQKIAILILHGAGTPETNFADKLVKRIKETFARKLPKQNAEAELIFQPVYWSQIFAPEQEKLWELLRNYRDLDFARLRKFVIEFLADAVAYQPTKQGGQNYDKVHALVAKSIQQLRERAGKKAPLCVISHSLGTVIASNYFYDLQYKNRYIGQETKECIGIEPIEQCQTLTLFYTLGSPMALWSLRYIEFGSPLVVPSPTLKNYYPNLQGEWLNFYDKDDVLAFPLKAINEAYNQAVTKDVAVNAGGLITSWNPLSHLKYDTDQEVIQPIVDGLIRTWKHVNKQVNIPFS</sequence>
<dbReference type="RefSeq" id="WP_212920551.1">
    <property type="nucleotide sequence ID" value="NZ_BORP01000002.1"/>
</dbReference>
<dbReference type="Gene3D" id="3.40.50.1820">
    <property type="entry name" value="alpha/beta hydrolase"/>
    <property type="match status" value="1"/>
</dbReference>
<organism evidence="1 2">
    <name type="scientific">Ornithinibacillus bavariensis</name>
    <dbReference type="NCBI Taxonomy" id="545502"/>
    <lineage>
        <taxon>Bacteria</taxon>
        <taxon>Bacillati</taxon>
        <taxon>Bacillota</taxon>
        <taxon>Bacilli</taxon>
        <taxon>Bacillales</taxon>
        <taxon>Bacillaceae</taxon>
        <taxon>Ornithinibacillus</taxon>
    </lineage>
</organism>
<proteinExistence type="predicted"/>
<comment type="caution">
    <text evidence="1">The sequence shown here is derived from an EMBL/GenBank/DDBJ whole genome shotgun (WGS) entry which is preliminary data.</text>
</comment>
<evidence type="ECO:0000313" key="2">
    <source>
        <dbReference type="Proteomes" id="UP000676917"/>
    </source>
</evidence>
<evidence type="ECO:0000313" key="1">
    <source>
        <dbReference type="EMBL" id="GIO27076.1"/>
    </source>
</evidence>